<dbReference type="KEGG" id="vg:4960821"/>
<proteinExistence type="predicted"/>
<evidence type="ECO:0000259" key="8">
    <source>
        <dbReference type="PROSITE" id="PS51324"/>
    </source>
</evidence>
<dbReference type="EMBL" id="EF203088">
    <property type="protein sequence ID" value="ABO45340.1"/>
    <property type="molecule type" value="Genomic_DNA"/>
</dbReference>
<sequence>MVNKGFKFLIQESKKELKDLGSIDTVYKLFQPVFNEFTNYVADAKSQFIITDVSADYEKAYNNFIDNFLIKKCGFKKTLMVVRVNQYTTSDWGHLYWSFLHYASIILQYNIYTNKVTDTFSFAAFIMGIENILPCMMCRIHYIQNKQKMSNSAYLLNLMKRLCFGIIIQSVFSFHNFISNSIPGKPKSDFNVIDFQIKYYCSVTDKSDNVDTDSSSQSLKHEGNTPEKILVDWQGPTHVCVSLLTAVVSKRNYYIVNKEIKEKLYTENDTDFYNFVKKCVTQAIHEFKNISIGSSYKNPEIIKYIEYFKINYPDFYNSIK</sequence>
<dbReference type="SUPFAM" id="SSF69000">
    <property type="entry name" value="FAD-dependent thiol oxidase"/>
    <property type="match status" value="1"/>
</dbReference>
<evidence type="ECO:0000256" key="1">
    <source>
        <dbReference type="ARBA" id="ARBA00001974"/>
    </source>
</evidence>
<keyword evidence="4 7" id="KW-0560">Oxidoreductase</keyword>
<evidence type="ECO:0000313" key="9">
    <source>
        <dbReference type="EMBL" id="ABO45340.1"/>
    </source>
</evidence>
<evidence type="ECO:0000256" key="2">
    <source>
        <dbReference type="ARBA" id="ARBA00022630"/>
    </source>
</evidence>
<keyword evidence="3 7" id="KW-0274">FAD</keyword>
<dbReference type="GeneID" id="4960821"/>
<comment type="cofactor">
    <cofactor evidence="1 7">
        <name>FAD</name>
        <dbReference type="ChEBI" id="CHEBI:57692"/>
    </cofactor>
</comment>
<dbReference type="PROSITE" id="PS51324">
    <property type="entry name" value="ERV_ALR"/>
    <property type="match status" value="1"/>
</dbReference>
<evidence type="ECO:0000256" key="4">
    <source>
        <dbReference type="ARBA" id="ARBA00023002"/>
    </source>
</evidence>
<organism evidence="9 10">
    <name type="scientific">Gryllus bimaculatus nudivirus</name>
    <dbReference type="NCBI Taxonomy" id="432587"/>
    <lineage>
        <taxon>Viruses</taxon>
        <taxon>Viruses incertae sedis</taxon>
        <taxon>Naldaviricetes</taxon>
        <taxon>Lefavirales</taxon>
        <taxon>Nudiviridae</taxon>
        <taxon>Alphanudivirus</taxon>
        <taxon>Alphanudivirus grybimaculati</taxon>
    </lineage>
</organism>
<protein>
    <recommendedName>
        <fullName evidence="7">Sulfhydryl oxidase</fullName>
        <ecNumber evidence="7">1.8.3.2</ecNumber>
    </recommendedName>
</protein>
<keyword evidence="2 7" id="KW-0285">Flavoprotein</keyword>
<feature type="domain" description="ERV/ALR sulfhydryl oxidase" evidence="8">
    <location>
        <begin position="85"/>
        <end position="200"/>
    </location>
</feature>
<evidence type="ECO:0000256" key="6">
    <source>
        <dbReference type="ARBA" id="ARBA00048864"/>
    </source>
</evidence>
<accession>A4L1X0</accession>
<dbReference type="EC" id="1.8.3.2" evidence="7"/>
<reference evidence="9 10" key="1">
    <citation type="journal article" date="2007" name="J. Virol.">
        <title>The genome of Gryllus bimaculatus nudivirus indicates an ancient diversification of baculovirus-related nonoccluded nudiviruses of insects.</title>
        <authorList>
            <person name="Wang Y."/>
            <person name="Kleespies R.G."/>
            <person name="Huger A.M."/>
            <person name="Jehle J.A."/>
        </authorList>
    </citation>
    <scope>NUCLEOTIDE SEQUENCE [LARGE SCALE GENOMIC DNA]</scope>
</reference>
<evidence type="ECO:0000256" key="5">
    <source>
        <dbReference type="ARBA" id="ARBA00023157"/>
    </source>
</evidence>
<dbReference type="OrthoDB" id="9915at10239"/>
<evidence type="ECO:0000256" key="7">
    <source>
        <dbReference type="RuleBase" id="RU371123"/>
    </source>
</evidence>
<dbReference type="Proteomes" id="UP000203733">
    <property type="component" value="Segment"/>
</dbReference>
<dbReference type="InterPro" id="IPR036774">
    <property type="entry name" value="ERV/ALR_sulphydryl_oxid_sf"/>
</dbReference>
<keyword evidence="10" id="KW-1185">Reference proteome</keyword>
<dbReference type="Gene3D" id="1.20.120.310">
    <property type="entry name" value="ERV/ALR sulfhydryl oxidase domain"/>
    <property type="match status" value="1"/>
</dbReference>
<dbReference type="GO" id="GO:0016972">
    <property type="term" value="F:thiol oxidase activity"/>
    <property type="evidence" value="ECO:0007669"/>
    <property type="project" value="UniProtKB-EC"/>
</dbReference>
<name>A4L1X0_9VIRU</name>
<evidence type="ECO:0000313" key="10">
    <source>
        <dbReference type="Proteomes" id="UP000203733"/>
    </source>
</evidence>
<comment type="catalytic activity">
    <reaction evidence="6 7">
        <text>2 R'C(R)SH + O2 = R'C(R)S-S(R)CR' + H2O2</text>
        <dbReference type="Rhea" id="RHEA:17357"/>
        <dbReference type="ChEBI" id="CHEBI:15379"/>
        <dbReference type="ChEBI" id="CHEBI:16240"/>
        <dbReference type="ChEBI" id="CHEBI:16520"/>
        <dbReference type="ChEBI" id="CHEBI:17412"/>
        <dbReference type="EC" id="1.8.3.2"/>
    </reaction>
</comment>
<dbReference type="RefSeq" id="YP_001111274.1">
    <property type="nucleotide sequence ID" value="NC_009240.1"/>
</dbReference>
<keyword evidence="5" id="KW-1015">Disulfide bond</keyword>
<dbReference type="InterPro" id="IPR017905">
    <property type="entry name" value="ERV/ALR_sulphydryl_oxidase"/>
</dbReference>
<evidence type="ECO:0000256" key="3">
    <source>
        <dbReference type="ARBA" id="ARBA00022827"/>
    </source>
</evidence>